<protein>
    <recommendedName>
        <fullName evidence="1">Serine aminopeptidase S33 domain-containing protein</fullName>
    </recommendedName>
</protein>
<comment type="caution">
    <text evidence="2">The sequence shown here is derived from an EMBL/GenBank/DDBJ whole genome shotgun (WGS) entry which is preliminary data.</text>
</comment>
<reference evidence="2" key="2">
    <citation type="submission" date="2014-06" db="EMBL/GenBank/DDBJ databases">
        <title>Draft genome sequence of Clostridium spiroforme (DSM 1552).</title>
        <authorList>
            <person name="Sudarsanam P."/>
            <person name="Ley R."/>
            <person name="Guruge J."/>
            <person name="Turnbaugh P.J."/>
            <person name="Mahowald M."/>
            <person name="Liep D."/>
            <person name="Gordon J."/>
        </authorList>
    </citation>
    <scope>NUCLEOTIDE SEQUENCE</scope>
    <source>
        <strain evidence="2">DSM 1552</strain>
    </source>
</reference>
<evidence type="ECO:0000313" key="3">
    <source>
        <dbReference type="Proteomes" id="UP000004910"/>
    </source>
</evidence>
<accession>B1C3P3</accession>
<dbReference type="Proteomes" id="UP000004910">
    <property type="component" value="Unassembled WGS sequence"/>
</dbReference>
<dbReference type="InterPro" id="IPR051044">
    <property type="entry name" value="MAG_DAG_Lipase"/>
</dbReference>
<dbReference type="SUPFAM" id="SSF53474">
    <property type="entry name" value="alpha/beta-Hydrolases"/>
    <property type="match status" value="1"/>
</dbReference>
<dbReference type="eggNOG" id="COG2267">
    <property type="taxonomic scope" value="Bacteria"/>
</dbReference>
<dbReference type="EMBL" id="ABIK02000014">
    <property type="protein sequence ID" value="EDS74277.1"/>
    <property type="molecule type" value="Genomic_DNA"/>
</dbReference>
<name>B1C3P3_9FIRM</name>
<organism evidence="2 3">
    <name type="scientific">Thomasclavelia spiroformis DSM 1552</name>
    <dbReference type="NCBI Taxonomy" id="428126"/>
    <lineage>
        <taxon>Bacteria</taxon>
        <taxon>Bacillati</taxon>
        <taxon>Bacillota</taxon>
        <taxon>Erysipelotrichia</taxon>
        <taxon>Erysipelotrichales</taxon>
        <taxon>Coprobacillaceae</taxon>
        <taxon>Thomasclavelia</taxon>
    </lineage>
</organism>
<dbReference type="AlphaFoldDB" id="B1C3P3"/>
<dbReference type="HOGENOM" id="CLU_026209_1_0_9"/>
<keyword evidence="3" id="KW-1185">Reference proteome</keyword>
<dbReference type="STRING" id="428126.CLOSPI_01861"/>
<dbReference type="InterPro" id="IPR029058">
    <property type="entry name" value="AB_hydrolase_fold"/>
</dbReference>
<dbReference type="InterPro" id="IPR022742">
    <property type="entry name" value="Hydrolase_4"/>
</dbReference>
<dbReference type="PANTHER" id="PTHR11614">
    <property type="entry name" value="PHOSPHOLIPASE-RELATED"/>
    <property type="match status" value="1"/>
</dbReference>
<dbReference type="Gene3D" id="3.40.50.1820">
    <property type="entry name" value="alpha/beta hydrolase"/>
    <property type="match status" value="1"/>
</dbReference>
<reference evidence="2" key="1">
    <citation type="submission" date="2008-02" db="EMBL/GenBank/DDBJ databases">
        <authorList>
            <person name="Fulton L."/>
            <person name="Clifton S."/>
            <person name="Fulton B."/>
            <person name="Xu J."/>
            <person name="Minx P."/>
            <person name="Pepin K.H."/>
            <person name="Johnson M."/>
            <person name="Thiruvilangam P."/>
            <person name="Bhonagiri V."/>
            <person name="Nash W.E."/>
            <person name="Mardis E.R."/>
            <person name="Wilson R.K."/>
        </authorList>
    </citation>
    <scope>NUCLEOTIDE SEQUENCE [LARGE SCALE GENOMIC DNA]</scope>
    <source>
        <strain evidence="2">DSM 1552</strain>
    </source>
</reference>
<evidence type="ECO:0000313" key="2">
    <source>
        <dbReference type="EMBL" id="EDS74277.1"/>
    </source>
</evidence>
<evidence type="ECO:0000259" key="1">
    <source>
        <dbReference type="Pfam" id="PF12146"/>
    </source>
</evidence>
<gene>
    <name evidence="2" type="ORF">CLOSPI_01861</name>
</gene>
<proteinExistence type="predicted"/>
<feature type="domain" description="Serine aminopeptidase S33" evidence="1">
    <location>
        <begin position="31"/>
        <end position="280"/>
    </location>
</feature>
<dbReference type="Pfam" id="PF12146">
    <property type="entry name" value="Hydrolase_4"/>
    <property type="match status" value="1"/>
</dbReference>
<sequence length="299" mass="34633">MTMKFSETFSSTTRTLINFDLYLPAVMIRYKGVVQIHHAMGEYVGRYRRFAEYLASDGFVVVVSDFPGHGMSLYNYEQGYFGVGDATVNLVEDMQRLRNIIASRFPDLPYFILGNELGSVVLRKYVAKYGDYIQGCIFMGTCGKLKRTNIAKVFLKGEVLLRGSMHRSKTLKKRLLKTKPYVTDDLEELEKYRDDPFTGFVYTNQAYSDILKLIKEVTSTSTIEKIPDYLSILIISGLKDVFGMLGKGPKWFYERLLDRGVKDLTLKLYDNSHQDILHDNQRREVYLDILTWLNERTYI</sequence>